<evidence type="ECO:0000259" key="10">
    <source>
        <dbReference type="Pfam" id="PF01974"/>
    </source>
</evidence>
<dbReference type="Pfam" id="PF01974">
    <property type="entry name" value="tRNA_int_endo"/>
    <property type="match status" value="1"/>
</dbReference>
<dbReference type="Gene3D" id="3.40.1350.10">
    <property type="match status" value="1"/>
</dbReference>
<comment type="caution">
    <text evidence="12">The sequence shown here is derived from an EMBL/GenBank/DDBJ whole genome shotgun (WGS) entry which is preliminary data.</text>
</comment>
<comment type="catalytic activity">
    <reaction evidence="5">
        <text>pretRNA = a 3'-half-tRNA molecule with a 5'-OH end + a 5'-half-tRNA molecule with a 2',3'-cyclic phosphate end + an intron with a 2',3'-cyclic phosphate and a 5'-hydroxyl terminus.</text>
        <dbReference type="EC" id="4.6.1.16"/>
    </reaction>
</comment>
<proteinExistence type="inferred from homology"/>
<reference evidence="12 13" key="1">
    <citation type="submission" date="2017-03" db="EMBL/GenBank/DDBJ databases">
        <title>Genomes of endolithic fungi from Antarctica.</title>
        <authorList>
            <person name="Coleine C."/>
            <person name="Masonjones S."/>
            <person name="Stajich J.E."/>
        </authorList>
    </citation>
    <scope>NUCLEOTIDE SEQUENCE [LARGE SCALE GENOMIC DNA]</scope>
    <source>
        <strain evidence="12 13">CCFEE 5184</strain>
    </source>
</reference>
<accession>A0A4U0XXF7</accession>
<dbReference type="InterPro" id="IPR036167">
    <property type="entry name" value="tRNA_intron_Endo_cat-like_sf"/>
</dbReference>
<dbReference type="EMBL" id="NAJQ01000034">
    <property type="protein sequence ID" value="TKA82480.1"/>
    <property type="molecule type" value="Genomic_DNA"/>
</dbReference>
<dbReference type="GO" id="GO:0003676">
    <property type="term" value="F:nucleic acid binding"/>
    <property type="evidence" value="ECO:0007669"/>
    <property type="project" value="InterPro"/>
</dbReference>
<dbReference type="FunFam" id="3.40.1350.10:FF:000008">
    <property type="entry name" value="tRNA-splicing endonuclease subunit Sen34"/>
    <property type="match status" value="1"/>
</dbReference>
<dbReference type="InterPro" id="IPR011856">
    <property type="entry name" value="tRNA_endonuc-like_dom_sf"/>
</dbReference>
<feature type="domain" description="tRNA intron endonuclease catalytic" evidence="10">
    <location>
        <begin position="290"/>
        <end position="367"/>
    </location>
</feature>
<dbReference type="PANTHER" id="PTHR13070">
    <property type="entry name" value="TRNA-SPLICING ENDONUCLEASE SUBUNIT SEN34-RELATED"/>
    <property type="match status" value="1"/>
</dbReference>
<evidence type="ECO:0000256" key="4">
    <source>
        <dbReference type="ARBA" id="ARBA00023239"/>
    </source>
</evidence>
<keyword evidence="13" id="KW-1185">Reference proteome</keyword>
<keyword evidence="4" id="KW-0456">Lyase</keyword>
<keyword evidence="3" id="KW-0819">tRNA processing</keyword>
<dbReference type="AlphaFoldDB" id="A0A4U0XXF7"/>
<evidence type="ECO:0000256" key="5">
    <source>
        <dbReference type="ARBA" id="ARBA00034031"/>
    </source>
</evidence>
<evidence type="ECO:0000313" key="12">
    <source>
        <dbReference type="EMBL" id="TKA82480.1"/>
    </source>
</evidence>
<dbReference type="OrthoDB" id="48041at2759"/>
<dbReference type="SUPFAM" id="SSF53032">
    <property type="entry name" value="tRNA-intron endonuclease catalytic domain-like"/>
    <property type="match status" value="1"/>
</dbReference>
<evidence type="ECO:0000256" key="1">
    <source>
        <dbReference type="ARBA" id="ARBA00008078"/>
    </source>
</evidence>
<feature type="compositionally biased region" description="Polar residues" evidence="9">
    <location>
        <begin position="264"/>
        <end position="274"/>
    </location>
</feature>
<dbReference type="NCBIfam" id="TIGR00324">
    <property type="entry name" value="endA"/>
    <property type="match status" value="1"/>
</dbReference>
<evidence type="ECO:0000256" key="7">
    <source>
        <dbReference type="ARBA" id="ARBA00075884"/>
    </source>
</evidence>
<evidence type="ECO:0000259" key="11">
    <source>
        <dbReference type="Pfam" id="PF26577"/>
    </source>
</evidence>
<name>A0A4U0XXF7_9PEZI</name>
<organism evidence="12 13">
    <name type="scientific">Friedmanniomyces simplex</name>
    <dbReference type="NCBI Taxonomy" id="329884"/>
    <lineage>
        <taxon>Eukaryota</taxon>
        <taxon>Fungi</taxon>
        <taxon>Dikarya</taxon>
        <taxon>Ascomycota</taxon>
        <taxon>Pezizomycotina</taxon>
        <taxon>Dothideomycetes</taxon>
        <taxon>Dothideomycetidae</taxon>
        <taxon>Mycosphaerellales</taxon>
        <taxon>Teratosphaeriaceae</taxon>
        <taxon>Friedmanniomyces</taxon>
    </lineage>
</organism>
<dbReference type="CDD" id="cd22363">
    <property type="entry name" value="tRNA-intron_lyase_C"/>
    <property type="match status" value="1"/>
</dbReference>
<dbReference type="Pfam" id="PF26577">
    <property type="entry name" value="TSEN34_N"/>
    <property type="match status" value="1"/>
</dbReference>
<evidence type="ECO:0000256" key="3">
    <source>
        <dbReference type="ARBA" id="ARBA00022694"/>
    </source>
</evidence>
<dbReference type="EC" id="4.6.1.16" evidence="2"/>
<comment type="similarity">
    <text evidence="1">Belongs to the tRNA-intron endonuclease family.</text>
</comment>
<evidence type="ECO:0000256" key="9">
    <source>
        <dbReference type="SAM" id="MobiDB-lite"/>
    </source>
</evidence>
<dbReference type="PANTHER" id="PTHR13070:SF0">
    <property type="entry name" value="TRNA-SPLICING ENDONUCLEASE SUBUNIT SEN34"/>
    <property type="match status" value="1"/>
</dbReference>
<dbReference type="GO" id="GO:0005634">
    <property type="term" value="C:nucleus"/>
    <property type="evidence" value="ECO:0007669"/>
    <property type="project" value="UniProtKB-ARBA"/>
</dbReference>
<dbReference type="STRING" id="329884.A0A4U0XXF7"/>
<gene>
    <name evidence="12" type="ORF">B0A55_02196</name>
</gene>
<dbReference type="GO" id="GO:0000213">
    <property type="term" value="F:tRNA-intron lyase activity"/>
    <property type="evidence" value="ECO:0007669"/>
    <property type="project" value="UniProtKB-EC"/>
</dbReference>
<feature type="region of interest" description="Disordered" evidence="9">
    <location>
        <begin position="121"/>
        <end position="286"/>
    </location>
</feature>
<evidence type="ECO:0000256" key="2">
    <source>
        <dbReference type="ARBA" id="ARBA00012573"/>
    </source>
</evidence>
<sequence length="407" mass="44725">MATPELPAVTEPFPIFTLAHRYLLYDIGTISHIRAHHNIPGVLIGLLPQAPQQNVFSGIPLELMPEEARLLCEKGVGYIVDDVRAHKQGFLDRQMGEEERRVLREGLRRQGVVAARQVEEKAEGKKLAAMQRRVESGGSVENWNDLPEDMLRPASRAGRSKKGKKGQNRDSGTATPEAGVNGEAMKPDGEDTMNGHAVKPHASADGDGDEEESLFGSPMNSFPARPLTHRSQDTSTASRRDPEPYGITPATSYPPLTATPPPSRSSAVNPTTPTEEPATDVHQLPDVPPSYPLYRHLHSEGYFLMPGLRFGCQYTAYPGDPLRFHSHFLCNGMGWDDEFDLLDLVTGGRMGTGVKKGYLLGGIERKDEERGGRRGRVRKGGEEVVDVGKGSREKEVVRTFCIEWGGM</sequence>
<dbReference type="InterPro" id="IPR006677">
    <property type="entry name" value="tRNA_intron_Endonuc_cat-like"/>
</dbReference>
<dbReference type="GO" id="GO:0000379">
    <property type="term" value="P:tRNA-type intron splice site recognition and cleavage"/>
    <property type="evidence" value="ECO:0007669"/>
    <property type="project" value="TreeGrafter"/>
</dbReference>
<dbReference type="InterPro" id="IPR059049">
    <property type="entry name" value="TSEN34_N"/>
</dbReference>
<evidence type="ECO:0000313" key="13">
    <source>
        <dbReference type="Proteomes" id="UP000309340"/>
    </source>
</evidence>
<dbReference type="InterPro" id="IPR006676">
    <property type="entry name" value="tRNA_splic"/>
</dbReference>
<feature type="domain" description="TSEN34 N-terminal" evidence="11">
    <location>
        <begin position="14"/>
        <end position="82"/>
    </location>
</feature>
<protein>
    <recommendedName>
        <fullName evidence="2">tRNA-intron lyase</fullName>
        <ecNumber evidence="2">4.6.1.16</ecNumber>
    </recommendedName>
    <alternativeName>
        <fullName evidence="7 8">tRNA-intron endonuclease SEN34</fullName>
    </alternativeName>
</protein>
<evidence type="ECO:0000256" key="8">
    <source>
        <dbReference type="ARBA" id="ARBA00076724"/>
    </source>
</evidence>
<comment type="function">
    <text evidence="6">Constitutes one of the two catalytic subunit of the tRNA-splicing endonuclease complex, a complex responsible for identification and cleavage of the splice sites in pre-tRNA. It cleaves pre-tRNA at the 5'- and 3'-splice sites to release the intron. The products are an intron and two tRNA half-molecules bearing 2',3'-cyclic phosphate and 5'-OH termini. There are no conserved sequences at the splice sites, but the intron is invariably located at the same site in the gene, placing the splice sites an invariant distance from the constant structural features of the tRNA body. It probably carries the active site for 3'-splice site cleavage.</text>
</comment>
<evidence type="ECO:0000256" key="6">
    <source>
        <dbReference type="ARBA" id="ARBA00059865"/>
    </source>
</evidence>
<dbReference type="Proteomes" id="UP000309340">
    <property type="component" value="Unassembled WGS sequence"/>
</dbReference>